<dbReference type="AlphaFoldDB" id="A0A074YY81"/>
<name>A0A074YY81_OPIVI</name>
<protein>
    <submittedName>
        <fullName evidence="1">Uncharacterized protein</fullName>
    </submittedName>
</protein>
<sequence>MRGRFGHHSGALQHGYVSGAGFKYYRRVLIILGNTPVSSVIPARAMGGSTSHLEEYQFPAFGKKDNPPFECIPFVGNFS</sequence>
<dbReference type="KEGG" id="ovi:T265_12359"/>
<dbReference type="RefSeq" id="XP_009178111.1">
    <property type="nucleotide sequence ID" value="XM_009179847.1"/>
</dbReference>
<keyword evidence="2" id="KW-1185">Reference proteome</keyword>
<dbReference type="GeneID" id="20326527"/>
<evidence type="ECO:0000313" key="1">
    <source>
        <dbReference type="EMBL" id="KER18142.1"/>
    </source>
</evidence>
<evidence type="ECO:0000313" key="2">
    <source>
        <dbReference type="Proteomes" id="UP000054324"/>
    </source>
</evidence>
<dbReference type="Proteomes" id="UP000054324">
    <property type="component" value="Unassembled WGS sequence"/>
</dbReference>
<reference evidence="1 2" key="1">
    <citation type="submission" date="2013-11" db="EMBL/GenBank/DDBJ databases">
        <title>Opisthorchis viverrini - life in the bile duct.</title>
        <authorList>
            <person name="Young N.D."/>
            <person name="Nagarajan N."/>
            <person name="Lin S.J."/>
            <person name="Korhonen P.K."/>
            <person name="Jex A.R."/>
            <person name="Hall R.S."/>
            <person name="Safavi-Hemami H."/>
            <person name="Kaewkong W."/>
            <person name="Bertrand D."/>
            <person name="Gao S."/>
            <person name="Seet Q."/>
            <person name="Wongkham S."/>
            <person name="Teh B.T."/>
            <person name="Wongkham C."/>
            <person name="Intapan P.M."/>
            <person name="Maleewong W."/>
            <person name="Yang X."/>
            <person name="Hu M."/>
            <person name="Wang Z."/>
            <person name="Hofmann A."/>
            <person name="Sternberg P.W."/>
            <person name="Tan P."/>
            <person name="Wang J."/>
            <person name="Gasser R.B."/>
        </authorList>
    </citation>
    <scope>NUCLEOTIDE SEQUENCE [LARGE SCALE GENOMIC DNA]</scope>
</reference>
<proteinExistence type="predicted"/>
<organism evidence="1 2">
    <name type="scientific">Opisthorchis viverrini</name>
    <name type="common">Southeast Asian liver fluke</name>
    <dbReference type="NCBI Taxonomy" id="6198"/>
    <lineage>
        <taxon>Eukaryota</taxon>
        <taxon>Metazoa</taxon>
        <taxon>Spiralia</taxon>
        <taxon>Lophotrochozoa</taxon>
        <taxon>Platyhelminthes</taxon>
        <taxon>Trematoda</taxon>
        <taxon>Digenea</taxon>
        <taxon>Opisthorchiida</taxon>
        <taxon>Opisthorchiata</taxon>
        <taxon>Opisthorchiidae</taxon>
        <taxon>Opisthorchis</taxon>
    </lineage>
</organism>
<dbReference type="CTD" id="20326527"/>
<dbReference type="EMBL" id="KL609149">
    <property type="protein sequence ID" value="KER18142.1"/>
    <property type="molecule type" value="Genomic_DNA"/>
</dbReference>
<accession>A0A074YY81</accession>
<gene>
    <name evidence="1" type="ORF">T265_12359</name>
</gene>